<reference evidence="1" key="1">
    <citation type="submission" date="2020-04" db="EMBL/GenBank/DDBJ databases">
        <authorList>
            <person name="Chiriac C."/>
            <person name="Salcher M."/>
            <person name="Ghai R."/>
            <person name="Kavagutti S V."/>
        </authorList>
    </citation>
    <scope>NUCLEOTIDE SEQUENCE</scope>
</reference>
<organism evidence="1">
    <name type="scientific">uncultured Caudovirales phage</name>
    <dbReference type="NCBI Taxonomy" id="2100421"/>
    <lineage>
        <taxon>Viruses</taxon>
        <taxon>Duplodnaviria</taxon>
        <taxon>Heunggongvirae</taxon>
        <taxon>Uroviricota</taxon>
        <taxon>Caudoviricetes</taxon>
        <taxon>Peduoviridae</taxon>
        <taxon>Maltschvirus</taxon>
        <taxon>Maltschvirus maltsch</taxon>
    </lineage>
</organism>
<dbReference type="EMBL" id="LR796736">
    <property type="protein sequence ID" value="CAB4162712.1"/>
    <property type="molecule type" value="Genomic_DNA"/>
</dbReference>
<sequence>MSYIEEAKDDASRMVDEFIDQIIEILMEGDNAPEDFNNELPGADRWHHETHIDREYDLEEAATLLRELREHKETDSGLWSSQEPEKAIASQAAYTYGNAVVAEWCNLMEKINDSDCITTLRDTILPELDGTTEETKAMELILRSLITKAIEE</sequence>
<accession>A0A6J5NV97</accession>
<name>A0A6J5NV97_9CAUD</name>
<gene>
    <name evidence="1" type="ORF">UFOVP785_94</name>
</gene>
<evidence type="ECO:0000313" key="1">
    <source>
        <dbReference type="EMBL" id="CAB4162712.1"/>
    </source>
</evidence>
<protein>
    <submittedName>
        <fullName evidence="1">Uncharacterized protein</fullName>
    </submittedName>
</protein>
<proteinExistence type="predicted"/>